<dbReference type="GO" id="GO:0005655">
    <property type="term" value="C:nucleolar ribonuclease P complex"/>
    <property type="evidence" value="ECO:0007669"/>
    <property type="project" value="TreeGrafter"/>
</dbReference>
<dbReference type="Pfam" id="PF01876">
    <property type="entry name" value="RNase_P_p30"/>
    <property type="match status" value="1"/>
</dbReference>
<dbReference type="PANTHER" id="PTHR13031">
    <property type="entry name" value="RIBONUCLEASE P SUBUNIT P30"/>
    <property type="match status" value="1"/>
</dbReference>
<gene>
    <name evidence="1" type="ORF">PGT21_032534</name>
</gene>
<proteinExistence type="predicted"/>
<accession>A0A5B0QC47</accession>
<organism evidence="1 2">
    <name type="scientific">Puccinia graminis f. sp. tritici</name>
    <dbReference type="NCBI Taxonomy" id="56615"/>
    <lineage>
        <taxon>Eukaryota</taxon>
        <taxon>Fungi</taxon>
        <taxon>Dikarya</taxon>
        <taxon>Basidiomycota</taxon>
        <taxon>Pucciniomycotina</taxon>
        <taxon>Pucciniomycetes</taxon>
        <taxon>Pucciniales</taxon>
        <taxon>Pucciniaceae</taxon>
        <taxon>Puccinia</taxon>
    </lineage>
</organism>
<name>A0A5B0QC47_PUCGR</name>
<dbReference type="InterPro" id="IPR002738">
    <property type="entry name" value="RNase_P_p30"/>
</dbReference>
<dbReference type="Proteomes" id="UP000324748">
    <property type="component" value="Unassembled WGS sequence"/>
</dbReference>
<dbReference type="GO" id="GO:0008033">
    <property type="term" value="P:tRNA processing"/>
    <property type="evidence" value="ECO:0007669"/>
    <property type="project" value="InterPro"/>
</dbReference>
<keyword evidence="2" id="KW-1185">Reference proteome</keyword>
<dbReference type="GO" id="GO:0003723">
    <property type="term" value="F:RNA binding"/>
    <property type="evidence" value="ECO:0007669"/>
    <property type="project" value="TreeGrafter"/>
</dbReference>
<dbReference type="EMBL" id="VSWC01000027">
    <property type="protein sequence ID" value="KAA1110830.1"/>
    <property type="molecule type" value="Genomic_DNA"/>
</dbReference>
<reference evidence="1 2" key="1">
    <citation type="submission" date="2019-05" db="EMBL/GenBank/DDBJ databases">
        <title>Emergence of the Ug99 lineage of the wheat stem rust pathogen through somatic hybridization.</title>
        <authorList>
            <person name="Li F."/>
            <person name="Upadhyaya N.M."/>
            <person name="Sperschneider J."/>
            <person name="Matny O."/>
            <person name="Nguyen-Phuc H."/>
            <person name="Mago R."/>
            <person name="Raley C."/>
            <person name="Miller M.E."/>
            <person name="Silverstein K.A.T."/>
            <person name="Henningsen E."/>
            <person name="Hirsch C.D."/>
            <person name="Visser B."/>
            <person name="Pretorius Z.A."/>
            <person name="Steffenson B.J."/>
            <person name="Schwessinger B."/>
            <person name="Dodds P.N."/>
            <person name="Figueroa M."/>
        </authorList>
    </citation>
    <scope>NUCLEOTIDE SEQUENCE [LARGE SCALE GENOMIC DNA]</scope>
    <source>
        <strain evidence="1">21-0</strain>
    </source>
</reference>
<evidence type="ECO:0000313" key="1">
    <source>
        <dbReference type="EMBL" id="KAA1110830.1"/>
    </source>
</evidence>
<dbReference type="OrthoDB" id="17948at2759"/>
<evidence type="ECO:0000313" key="2">
    <source>
        <dbReference type="Proteomes" id="UP000324748"/>
    </source>
</evidence>
<comment type="caution">
    <text evidence="1">The sequence shown here is derived from an EMBL/GenBank/DDBJ whole genome shotgun (WGS) entry which is preliminary data.</text>
</comment>
<dbReference type="AlphaFoldDB" id="A0A5B0QC47"/>
<protein>
    <submittedName>
        <fullName evidence="1">Uncharacterized protein</fullName>
    </submittedName>
</protein>
<dbReference type="PANTHER" id="PTHR13031:SF0">
    <property type="entry name" value="RIBONUCLEASE P PROTEIN SUBUNIT P30"/>
    <property type="match status" value="1"/>
</dbReference>
<sequence>MPSPLLTVSKGVLFEAIYSPTTSLNSLHLHLSCGLPVSASSSTCRRNLISVLKEIIRVTNCAHGLVVSSGAARWAKLRALRDVINLSVSTSSL</sequence>